<dbReference type="Proteomes" id="UP001165960">
    <property type="component" value="Unassembled WGS sequence"/>
</dbReference>
<accession>A0ACC2UCC6</accession>
<name>A0ACC2UCC6_9FUNG</name>
<comment type="caution">
    <text evidence="1">The sequence shown here is derived from an EMBL/GenBank/DDBJ whole genome shotgun (WGS) entry which is preliminary data.</text>
</comment>
<keyword evidence="2" id="KW-1185">Reference proteome</keyword>
<organism evidence="1 2">
    <name type="scientific">Entomophthora muscae</name>
    <dbReference type="NCBI Taxonomy" id="34485"/>
    <lineage>
        <taxon>Eukaryota</taxon>
        <taxon>Fungi</taxon>
        <taxon>Fungi incertae sedis</taxon>
        <taxon>Zoopagomycota</taxon>
        <taxon>Entomophthoromycotina</taxon>
        <taxon>Entomophthoromycetes</taxon>
        <taxon>Entomophthorales</taxon>
        <taxon>Entomophthoraceae</taxon>
        <taxon>Entomophthora</taxon>
    </lineage>
</organism>
<evidence type="ECO:0000313" key="1">
    <source>
        <dbReference type="EMBL" id="KAJ9084485.1"/>
    </source>
</evidence>
<evidence type="ECO:0000313" key="2">
    <source>
        <dbReference type="Proteomes" id="UP001165960"/>
    </source>
</evidence>
<protein>
    <submittedName>
        <fullName evidence="1">Uncharacterized protein</fullName>
    </submittedName>
</protein>
<proteinExistence type="predicted"/>
<reference evidence="1" key="1">
    <citation type="submission" date="2022-04" db="EMBL/GenBank/DDBJ databases">
        <title>Genome of the entomopathogenic fungus Entomophthora muscae.</title>
        <authorList>
            <person name="Elya C."/>
            <person name="Lovett B.R."/>
            <person name="Lee E."/>
            <person name="Macias A.M."/>
            <person name="Hajek A.E."/>
            <person name="De Bivort B.L."/>
            <person name="Kasson M.T."/>
            <person name="De Fine Licht H.H."/>
            <person name="Stajich J.E."/>
        </authorList>
    </citation>
    <scope>NUCLEOTIDE SEQUENCE</scope>
    <source>
        <strain evidence="1">Berkeley</strain>
    </source>
</reference>
<sequence>MNHLIRTAVLKACLGLGGNQQSFAQFGLTQEGAEDIGPSGVFLFYPQPNWVPGVEPTPHPV</sequence>
<dbReference type="EMBL" id="QTSX02000837">
    <property type="protein sequence ID" value="KAJ9084485.1"/>
    <property type="molecule type" value="Genomic_DNA"/>
</dbReference>
<gene>
    <name evidence="1" type="ORF">DSO57_1023945</name>
</gene>